<dbReference type="FunFam" id="1.20.1420.30:FF:000009">
    <property type="entry name" value="sodium/potassium/calcium exchanger 5 isoform X2"/>
    <property type="match status" value="1"/>
</dbReference>
<accession>A0A819BM81</accession>
<evidence type="ECO:0000256" key="15">
    <source>
        <dbReference type="ARBA" id="ARBA00023136"/>
    </source>
</evidence>
<organism evidence="19 20">
    <name type="scientific">Rotaria magnacalcarata</name>
    <dbReference type="NCBI Taxonomy" id="392030"/>
    <lineage>
        <taxon>Eukaryota</taxon>
        <taxon>Metazoa</taxon>
        <taxon>Spiralia</taxon>
        <taxon>Gnathifera</taxon>
        <taxon>Rotifera</taxon>
        <taxon>Eurotatoria</taxon>
        <taxon>Bdelloidea</taxon>
        <taxon>Philodinida</taxon>
        <taxon>Philodinidae</taxon>
        <taxon>Rotaria</taxon>
    </lineage>
</organism>
<comment type="caution">
    <text evidence="19">The sequence shown here is derived from an EMBL/GenBank/DDBJ whole genome shotgun (WGS) entry which is preliminary data.</text>
</comment>
<evidence type="ECO:0000256" key="8">
    <source>
        <dbReference type="ARBA" id="ARBA00022729"/>
    </source>
</evidence>
<feature type="transmembrane region" description="Helical" evidence="17">
    <location>
        <begin position="75"/>
        <end position="93"/>
    </location>
</feature>
<dbReference type="AlphaFoldDB" id="A0A819BM81"/>
<keyword evidence="8" id="KW-0732">Signal</keyword>
<evidence type="ECO:0000259" key="18">
    <source>
        <dbReference type="Pfam" id="PF01699"/>
    </source>
</evidence>
<dbReference type="GO" id="GO:0008273">
    <property type="term" value="F:calcium, potassium:sodium antiporter activity"/>
    <property type="evidence" value="ECO:0007669"/>
    <property type="project" value="TreeGrafter"/>
</dbReference>
<dbReference type="GO" id="GO:0015293">
    <property type="term" value="F:symporter activity"/>
    <property type="evidence" value="ECO:0007669"/>
    <property type="project" value="UniProtKB-KW"/>
</dbReference>
<comment type="similarity">
    <text evidence="2">Belongs to the Ca(2+):cation antiporter (CaCA) (TC 2.A.19) family. SLC24A subfamily.</text>
</comment>
<dbReference type="PANTHER" id="PTHR10846">
    <property type="entry name" value="SODIUM/POTASSIUM/CALCIUM EXCHANGER"/>
    <property type="match status" value="1"/>
</dbReference>
<evidence type="ECO:0000313" key="20">
    <source>
        <dbReference type="Proteomes" id="UP000663842"/>
    </source>
</evidence>
<gene>
    <name evidence="19" type="ORF">UXM345_LOCUS4709</name>
</gene>
<dbReference type="Proteomes" id="UP000663842">
    <property type="component" value="Unassembled WGS sequence"/>
</dbReference>
<reference evidence="19" key="1">
    <citation type="submission" date="2021-02" db="EMBL/GenBank/DDBJ databases">
        <authorList>
            <person name="Nowell W R."/>
        </authorList>
    </citation>
    <scope>NUCLEOTIDE SEQUENCE</scope>
</reference>
<sequence>MIRRQYVLLVLFTVIFQIFFSPTSTLSLNNTDAAQLSTRTSTLTASQSTNKCEPASIDEFPPLFFTDEQRRRGGILVYVVLILYSFAAIEIVCDDYFASALERISCNLNLTPDVAGATFMALATSASEFFTSIVGVFFVKSDIALIVVGFLFEVGTIVGSAVFNILFVIALCALISTTVCELDGYPIVRDAGFYCIAVAALYIVIYDQRVYWYEAFALVLLYFVYVGILKFNDRLSRLMSGNATNQKTSGPRGHPPEQLQELNNSVELEENLPTRGRSVSESVMMSTATHTSGAAGDDDVKRRLPYKPSKRRLKDTPDNLQIVANATEIFDPLKLPTKRYKILKWVLMYPVRLLMHITIPDCRKEVFNNYYMLTFVMSTIWVAGLAYLLVWLVVIVGFTLNIPDSIMGLTVLAFGSSIEEIFSAIVMTRRGHPEMAIAGSIGSNVFDILMGLGVPWLFRNLMRFTHQPTPYEASSIITGGSLSAFSSSPSDPAAIFNHDNLGSSSSDEPFFVEIHSRGLVYSTVVLFVAIITFLITFFVNRCRLTKFYGVFLIVIWLSVVTLMCLLELNIFGALHPIPCRNRLVSTV</sequence>
<comment type="subcellular location">
    <subcellularLocation>
        <location evidence="1">Membrane</location>
        <topology evidence="1">Multi-pass membrane protein</topology>
    </subcellularLocation>
</comment>
<feature type="domain" description="Sodium/calcium exchanger membrane region" evidence="18">
    <location>
        <begin position="371"/>
        <end position="563"/>
    </location>
</feature>
<protein>
    <recommendedName>
        <fullName evidence="18">Sodium/calcium exchanger membrane region domain-containing protein</fullName>
    </recommendedName>
</protein>
<keyword evidence="7 17" id="KW-0812">Transmembrane</keyword>
<evidence type="ECO:0000256" key="11">
    <source>
        <dbReference type="ARBA" id="ARBA00022958"/>
    </source>
</evidence>
<dbReference type="PANTHER" id="PTHR10846:SF73">
    <property type="entry name" value="SODIUM_CALCIUM EXCHANGER MEMBRANE REGION DOMAIN-CONTAINING PROTEIN"/>
    <property type="match status" value="1"/>
</dbReference>
<dbReference type="GO" id="GO:0005262">
    <property type="term" value="F:calcium channel activity"/>
    <property type="evidence" value="ECO:0007669"/>
    <property type="project" value="TreeGrafter"/>
</dbReference>
<keyword evidence="12 17" id="KW-1133">Transmembrane helix</keyword>
<dbReference type="InterPro" id="IPR044880">
    <property type="entry name" value="NCX_ion-bd_dom_sf"/>
</dbReference>
<feature type="transmembrane region" description="Helical" evidence="17">
    <location>
        <begin position="373"/>
        <end position="400"/>
    </location>
</feature>
<keyword evidence="4" id="KW-0050">Antiport</keyword>
<evidence type="ECO:0000256" key="10">
    <source>
        <dbReference type="ARBA" id="ARBA00022847"/>
    </source>
</evidence>
<dbReference type="EMBL" id="CAJOBF010000330">
    <property type="protein sequence ID" value="CAF3799256.1"/>
    <property type="molecule type" value="Genomic_DNA"/>
</dbReference>
<name>A0A819BM81_9BILA</name>
<keyword evidence="9" id="KW-0106">Calcium</keyword>
<evidence type="ECO:0000256" key="9">
    <source>
        <dbReference type="ARBA" id="ARBA00022837"/>
    </source>
</evidence>
<feature type="transmembrane region" description="Helical" evidence="17">
    <location>
        <begin position="406"/>
        <end position="428"/>
    </location>
</feature>
<feature type="transmembrane region" description="Helical" evidence="17">
    <location>
        <begin position="435"/>
        <end position="458"/>
    </location>
</feature>
<evidence type="ECO:0000256" key="4">
    <source>
        <dbReference type="ARBA" id="ARBA00022449"/>
    </source>
</evidence>
<evidence type="ECO:0000256" key="13">
    <source>
        <dbReference type="ARBA" id="ARBA00023053"/>
    </source>
</evidence>
<keyword evidence="13" id="KW-0915">Sodium</keyword>
<dbReference type="InterPro" id="IPR004481">
    <property type="entry name" value="K/Na/Ca-exchanger"/>
</dbReference>
<feature type="transmembrane region" description="Helical" evidence="17">
    <location>
        <begin position="547"/>
        <end position="574"/>
    </location>
</feature>
<evidence type="ECO:0000313" key="19">
    <source>
        <dbReference type="EMBL" id="CAF3799256.1"/>
    </source>
</evidence>
<evidence type="ECO:0000256" key="3">
    <source>
        <dbReference type="ARBA" id="ARBA00022448"/>
    </source>
</evidence>
<evidence type="ECO:0000256" key="5">
    <source>
        <dbReference type="ARBA" id="ARBA00022538"/>
    </source>
</evidence>
<keyword evidence="14" id="KW-0406">Ion transport</keyword>
<keyword evidence="3" id="KW-0813">Transport</keyword>
<feature type="domain" description="Sodium/calcium exchanger membrane region" evidence="18">
    <location>
        <begin position="80"/>
        <end position="229"/>
    </location>
</feature>
<keyword evidence="11" id="KW-0630">Potassium</keyword>
<keyword evidence="16" id="KW-0739">Sodium transport</keyword>
<evidence type="ECO:0000256" key="12">
    <source>
        <dbReference type="ARBA" id="ARBA00022989"/>
    </source>
</evidence>
<keyword evidence="6" id="KW-0109">Calcium transport</keyword>
<feature type="transmembrane region" description="Helical" evidence="17">
    <location>
        <begin position="145"/>
        <end position="175"/>
    </location>
</feature>
<dbReference type="Gene3D" id="1.20.1420.30">
    <property type="entry name" value="NCX, central ion-binding region"/>
    <property type="match status" value="2"/>
</dbReference>
<evidence type="ECO:0000256" key="14">
    <source>
        <dbReference type="ARBA" id="ARBA00023065"/>
    </source>
</evidence>
<dbReference type="GO" id="GO:0005886">
    <property type="term" value="C:plasma membrane"/>
    <property type="evidence" value="ECO:0007669"/>
    <property type="project" value="TreeGrafter"/>
</dbReference>
<evidence type="ECO:0000256" key="2">
    <source>
        <dbReference type="ARBA" id="ARBA00005364"/>
    </source>
</evidence>
<keyword evidence="15 17" id="KW-0472">Membrane</keyword>
<dbReference type="NCBIfam" id="TIGR00367">
    <property type="entry name" value="calcium/sodium antiporter"/>
    <property type="match status" value="1"/>
</dbReference>
<feature type="transmembrane region" description="Helical" evidence="17">
    <location>
        <begin position="187"/>
        <end position="205"/>
    </location>
</feature>
<keyword evidence="5" id="KW-0633">Potassium transport</keyword>
<evidence type="ECO:0000256" key="17">
    <source>
        <dbReference type="SAM" id="Phobius"/>
    </source>
</evidence>
<evidence type="ECO:0000256" key="6">
    <source>
        <dbReference type="ARBA" id="ARBA00022568"/>
    </source>
</evidence>
<dbReference type="InterPro" id="IPR004837">
    <property type="entry name" value="NaCa_Exmemb"/>
</dbReference>
<dbReference type="GO" id="GO:0006874">
    <property type="term" value="P:intracellular calcium ion homeostasis"/>
    <property type="evidence" value="ECO:0007669"/>
    <property type="project" value="TreeGrafter"/>
</dbReference>
<evidence type="ECO:0000256" key="7">
    <source>
        <dbReference type="ARBA" id="ARBA00022692"/>
    </source>
</evidence>
<evidence type="ECO:0000256" key="1">
    <source>
        <dbReference type="ARBA" id="ARBA00004141"/>
    </source>
</evidence>
<feature type="transmembrane region" description="Helical" evidence="17">
    <location>
        <begin position="519"/>
        <end position="540"/>
    </location>
</feature>
<evidence type="ECO:0000256" key="16">
    <source>
        <dbReference type="ARBA" id="ARBA00023201"/>
    </source>
</evidence>
<proteinExistence type="inferred from homology"/>
<feature type="transmembrane region" description="Helical" evidence="17">
    <location>
        <begin position="211"/>
        <end position="229"/>
    </location>
</feature>
<dbReference type="Pfam" id="PF01699">
    <property type="entry name" value="Na_Ca_ex"/>
    <property type="match status" value="2"/>
</dbReference>
<keyword evidence="10" id="KW-0769">Symport</keyword>